<proteinExistence type="predicted"/>
<accession>X1P8I6</accession>
<dbReference type="AlphaFoldDB" id="X1P8I6"/>
<reference evidence="1" key="1">
    <citation type="journal article" date="2014" name="Front. Microbiol.">
        <title>High frequency of phylogenetically diverse reductive dehalogenase-homologous genes in deep subseafloor sedimentary metagenomes.</title>
        <authorList>
            <person name="Kawai M."/>
            <person name="Futagami T."/>
            <person name="Toyoda A."/>
            <person name="Takaki Y."/>
            <person name="Nishi S."/>
            <person name="Hori S."/>
            <person name="Arai W."/>
            <person name="Tsubouchi T."/>
            <person name="Morono Y."/>
            <person name="Uchiyama I."/>
            <person name="Ito T."/>
            <person name="Fujiyama A."/>
            <person name="Inagaki F."/>
            <person name="Takami H."/>
        </authorList>
    </citation>
    <scope>NUCLEOTIDE SEQUENCE</scope>
    <source>
        <strain evidence="1">Expedition CK06-06</strain>
    </source>
</reference>
<sequence length="41" mass="4395">EAVGGNIIVSVARVVIKRTFLVVAMFGLTPRVPRRETGDLG</sequence>
<name>X1P8I6_9ZZZZ</name>
<dbReference type="EMBL" id="BARV01040291">
    <property type="protein sequence ID" value="GAI52607.1"/>
    <property type="molecule type" value="Genomic_DNA"/>
</dbReference>
<protein>
    <submittedName>
        <fullName evidence="1">Uncharacterized protein</fullName>
    </submittedName>
</protein>
<feature type="non-terminal residue" evidence="1">
    <location>
        <position position="1"/>
    </location>
</feature>
<gene>
    <name evidence="1" type="ORF">S06H3_61441</name>
</gene>
<evidence type="ECO:0000313" key="1">
    <source>
        <dbReference type="EMBL" id="GAI52607.1"/>
    </source>
</evidence>
<comment type="caution">
    <text evidence="1">The sequence shown here is derived from an EMBL/GenBank/DDBJ whole genome shotgun (WGS) entry which is preliminary data.</text>
</comment>
<organism evidence="1">
    <name type="scientific">marine sediment metagenome</name>
    <dbReference type="NCBI Taxonomy" id="412755"/>
    <lineage>
        <taxon>unclassified sequences</taxon>
        <taxon>metagenomes</taxon>
        <taxon>ecological metagenomes</taxon>
    </lineage>
</organism>